<feature type="compositionally biased region" description="Polar residues" evidence="5">
    <location>
        <begin position="556"/>
        <end position="565"/>
    </location>
</feature>
<dbReference type="VEuPathDB" id="TriTrypDB:BSAL_31275"/>
<name>A0A0S4JME6_BODSA</name>
<evidence type="ECO:0000259" key="6">
    <source>
        <dbReference type="PROSITE" id="PS51635"/>
    </source>
</evidence>
<keyword evidence="3" id="KW-0443">Lipid metabolism</keyword>
<evidence type="ECO:0000256" key="1">
    <source>
        <dbReference type="ARBA" id="ARBA00022801"/>
    </source>
</evidence>
<evidence type="ECO:0000313" key="8">
    <source>
        <dbReference type="Proteomes" id="UP000051952"/>
    </source>
</evidence>
<dbReference type="OrthoDB" id="10049244at2759"/>
<dbReference type="PANTHER" id="PTHR14226">
    <property type="entry name" value="NEUROPATHY TARGET ESTERASE/SWISS CHEESE D.MELANOGASTER"/>
    <property type="match status" value="1"/>
</dbReference>
<dbReference type="InterPro" id="IPR016035">
    <property type="entry name" value="Acyl_Trfase/lysoPLipase"/>
</dbReference>
<organism evidence="7 8">
    <name type="scientific">Bodo saltans</name>
    <name type="common">Flagellated protozoan</name>
    <dbReference type="NCBI Taxonomy" id="75058"/>
    <lineage>
        <taxon>Eukaryota</taxon>
        <taxon>Discoba</taxon>
        <taxon>Euglenozoa</taxon>
        <taxon>Kinetoplastea</taxon>
        <taxon>Metakinetoplastina</taxon>
        <taxon>Eubodonida</taxon>
        <taxon>Bodonidae</taxon>
        <taxon>Bodo</taxon>
    </lineage>
</organism>
<dbReference type="OMA" id="SIVPWPH"/>
<dbReference type="InterPro" id="IPR002641">
    <property type="entry name" value="PNPLA_dom"/>
</dbReference>
<evidence type="ECO:0000256" key="3">
    <source>
        <dbReference type="ARBA" id="ARBA00023098"/>
    </source>
</evidence>
<feature type="region of interest" description="Disordered" evidence="5">
    <location>
        <begin position="545"/>
        <end position="565"/>
    </location>
</feature>
<keyword evidence="1" id="KW-0378">Hydrolase</keyword>
<dbReference type="PANTHER" id="PTHR14226:SF29">
    <property type="entry name" value="NEUROPATHY TARGET ESTERASE SWS"/>
    <property type="match status" value="1"/>
</dbReference>
<dbReference type="EMBL" id="CYKH01001904">
    <property type="protein sequence ID" value="CUG91315.1"/>
    <property type="molecule type" value="Genomic_DNA"/>
</dbReference>
<dbReference type="AlphaFoldDB" id="A0A0S4JME6"/>
<evidence type="ECO:0000256" key="4">
    <source>
        <dbReference type="PROSITE-ProRule" id="PRU01161"/>
    </source>
</evidence>
<evidence type="ECO:0000256" key="5">
    <source>
        <dbReference type="SAM" id="MobiDB-lite"/>
    </source>
</evidence>
<accession>A0A0S4JME6</accession>
<dbReference type="GO" id="GO:0004806">
    <property type="term" value="F:triacylglycerol lipase activity"/>
    <property type="evidence" value="ECO:0007669"/>
    <property type="project" value="InterPro"/>
</dbReference>
<dbReference type="Gene3D" id="3.40.1090.10">
    <property type="entry name" value="Cytosolic phospholipase A2 catalytic domain"/>
    <property type="match status" value="1"/>
</dbReference>
<dbReference type="Pfam" id="PF01734">
    <property type="entry name" value="Patatin"/>
    <property type="match status" value="1"/>
</dbReference>
<dbReference type="GO" id="GO:0016042">
    <property type="term" value="P:lipid catabolic process"/>
    <property type="evidence" value="ECO:0007669"/>
    <property type="project" value="UniProtKB-KW"/>
</dbReference>
<evidence type="ECO:0000256" key="2">
    <source>
        <dbReference type="ARBA" id="ARBA00022963"/>
    </source>
</evidence>
<dbReference type="SUPFAM" id="SSF52151">
    <property type="entry name" value="FabD/lysophospholipase-like"/>
    <property type="match status" value="1"/>
</dbReference>
<keyword evidence="2" id="KW-0442">Lipid degradation</keyword>
<reference evidence="8" key="1">
    <citation type="submission" date="2015-09" db="EMBL/GenBank/DDBJ databases">
        <authorList>
            <consortium name="Pathogen Informatics"/>
        </authorList>
    </citation>
    <scope>NUCLEOTIDE SEQUENCE [LARGE SCALE GENOMIC DNA]</scope>
    <source>
        <strain evidence="8">Lake Konstanz</strain>
    </source>
</reference>
<protein>
    <submittedName>
        <fullName evidence="7">Patatin-like phospholipase, putative</fullName>
    </submittedName>
</protein>
<dbReference type="Proteomes" id="UP000051952">
    <property type="component" value="Unassembled WGS sequence"/>
</dbReference>
<feature type="domain" description="PNPLA" evidence="6">
    <location>
        <begin position="170"/>
        <end position="352"/>
    </location>
</feature>
<proteinExistence type="predicted"/>
<dbReference type="InterPro" id="IPR050301">
    <property type="entry name" value="NTE"/>
</dbReference>
<dbReference type="Pfam" id="PF11815">
    <property type="entry name" value="DUF3336"/>
    <property type="match status" value="1"/>
</dbReference>
<gene>
    <name evidence="7" type="ORF">BSAL_31275</name>
</gene>
<evidence type="ECO:0000313" key="7">
    <source>
        <dbReference type="EMBL" id="CUG91315.1"/>
    </source>
</evidence>
<dbReference type="PROSITE" id="PS51635">
    <property type="entry name" value="PNPLA"/>
    <property type="match status" value="1"/>
</dbReference>
<dbReference type="InterPro" id="IPR021771">
    <property type="entry name" value="Triacylglycerol_lipase_N"/>
</dbReference>
<sequence length="565" mass="62901">MNSSIAAFIAVLAKLFQSFGMMLLSIWRWESASVTELRERMDKSVTYDEWRGYARMLDEEEALGQWREAPELRINLDLVLARVRLLAQKKREESPEELLKAIRGDIHRSTLGITNPSLYPYRTAAKSSISTYVNLMTHLIRSIAANDLLEVAARYRALKDMEVAYGKSALMLHGGVALGAYHLGVIKGLLNAKLLPKVIFGNNTGALVAACICCVEDIRPVLDGSGVNFDAFAKRGSSGSLKRKWDRLWNEGVLMDVNVVLQFAKDNLGNITFAEAYEKTGYALNINVCRRVGGGSGNLGSWLLNHLTTPNVLVYTAAVASCETAMVYGPTPLLARSISGNIVPFDPPAMQFCASSTEFHINDAVRRLQELFHVKLTIVSECTVGRLPFLCLGHRNDLLSRIGHFFTEEVWRGLAACSRLPMFQSRLTATLQNISDRINGDLVIFPVSTVGDLLKLLNNPDQHLLHHCILRGEQQLWSRLPLLKSHIAIEAALHDAIRSIEERHNKDIIHRKTRQGSPLPSSLRRPSIIRVDDDDDVMVQDMTISPPVPLHITPPESVTPTDEQT</sequence>
<comment type="caution">
    <text evidence="4">Lacks conserved residue(s) required for the propagation of feature annotation.</text>
</comment>
<keyword evidence="8" id="KW-1185">Reference proteome</keyword>